<sequence>MTALTEEYLVLCRQWARAQRHAEHGLRLWQQQCQALERDVIRLRGRLLAVRTALLWGLPVALSWTSTATARMVQTLASPQAPEQAARVLCRVGCQGHAHPALDADGSCRWHGGACAAATEVNAQTQSIG</sequence>
<comment type="caution">
    <text evidence="1">The sequence shown here is derived from an EMBL/GenBank/DDBJ whole genome shotgun (WGS) entry which is preliminary data.</text>
</comment>
<dbReference type="Proteomes" id="UP000315736">
    <property type="component" value="Unassembled WGS sequence"/>
</dbReference>
<protein>
    <submittedName>
        <fullName evidence="1">Uncharacterized protein</fullName>
    </submittedName>
</protein>
<dbReference type="RefSeq" id="WP_143890419.1">
    <property type="nucleotide sequence ID" value="NZ_VJNB01000006.1"/>
</dbReference>
<dbReference type="EMBL" id="VJNB01000006">
    <property type="protein sequence ID" value="TSE19688.1"/>
    <property type="molecule type" value="Genomic_DNA"/>
</dbReference>
<name>A0A554W7Z2_9BURK</name>
<evidence type="ECO:0000313" key="1">
    <source>
        <dbReference type="EMBL" id="TSE19688.1"/>
    </source>
</evidence>
<reference evidence="1 2" key="1">
    <citation type="submission" date="2019-07" db="EMBL/GenBank/DDBJ databases">
        <title>Tepidimonas alkaliphilus YIM 72238 draft genome.</title>
        <authorList>
            <person name="Da Costa M.S."/>
            <person name="Froufe H.J.C."/>
            <person name="Egas C."/>
            <person name="Albuquerque L."/>
        </authorList>
    </citation>
    <scope>NUCLEOTIDE SEQUENCE [LARGE SCALE GENOMIC DNA]</scope>
    <source>
        <strain evidence="1 2">YIM 72238</strain>
    </source>
</reference>
<proteinExistence type="predicted"/>
<dbReference type="OrthoDB" id="5296275at2"/>
<keyword evidence="2" id="KW-1185">Reference proteome</keyword>
<accession>A0A554W7Z2</accession>
<evidence type="ECO:0000313" key="2">
    <source>
        <dbReference type="Proteomes" id="UP000315736"/>
    </source>
</evidence>
<organism evidence="1 2">
    <name type="scientific">Tepidimonas alkaliphilus</name>
    <dbReference type="NCBI Taxonomy" id="2588942"/>
    <lineage>
        <taxon>Bacteria</taxon>
        <taxon>Pseudomonadati</taxon>
        <taxon>Pseudomonadota</taxon>
        <taxon>Betaproteobacteria</taxon>
        <taxon>Burkholderiales</taxon>
        <taxon>Tepidimonas</taxon>
    </lineage>
</organism>
<gene>
    <name evidence="1" type="ORF">Talka_01407</name>
</gene>
<dbReference type="AlphaFoldDB" id="A0A554W7Z2"/>